<protein>
    <submittedName>
        <fullName evidence="1">Uncharacterized protein</fullName>
    </submittedName>
</protein>
<gene>
    <name evidence="1" type="ORF">LCGC14_2718540</name>
</gene>
<evidence type="ECO:0000313" key="1">
    <source>
        <dbReference type="EMBL" id="KKK90883.1"/>
    </source>
</evidence>
<comment type="caution">
    <text evidence="1">The sequence shown here is derived from an EMBL/GenBank/DDBJ whole genome shotgun (WGS) entry which is preliminary data.</text>
</comment>
<dbReference type="AlphaFoldDB" id="A0A0F8ZAY3"/>
<dbReference type="EMBL" id="LAZR01048899">
    <property type="protein sequence ID" value="KKK90883.1"/>
    <property type="molecule type" value="Genomic_DNA"/>
</dbReference>
<feature type="non-terminal residue" evidence="1">
    <location>
        <position position="46"/>
    </location>
</feature>
<reference evidence="1" key="1">
    <citation type="journal article" date="2015" name="Nature">
        <title>Complex archaea that bridge the gap between prokaryotes and eukaryotes.</title>
        <authorList>
            <person name="Spang A."/>
            <person name="Saw J.H."/>
            <person name="Jorgensen S.L."/>
            <person name="Zaremba-Niedzwiedzka K."/>
            <person name="Martijn J."/>
            <person name="Lind A.E."/>
            <person name="van Eijk R."/>
            <person name="Schleper C."/>
            <person name="Guy L."/>
            <person name="Ettema T.J."/>
        </authorList>
    </citation>
    <scope>NUCLEOTIDE SEQUENCE</scope>
</reference>
<organism evidence="1">
    <name type="scientific">marine sediment metagenome</name>
    <dbReference type="NCBI Taxonomy" id="412755"/>
    <lineage>
        <taxon>unclassified sequences</taxon>
        <taxon>metagenomes</taxon>
        <taxon>ecological metagenomes</taxon>
    </lineage>
</organism>
<sequence>MKNKIRECKKIKTCYSCTRAIIKGEKYTSITLYPSEGLYLSDIPIT</sequence>
<accession>A0A0F8ZAY3</accession>
<name>A0A0F8ZAY3_9ZZZZ</name>
<proteinExistence type="predicted"/>